<sequence length="292" mass="30765">MLHSLEVSLEVSPVVRQAQDAAARAAVLAGVRVGDESELERLREVEALLVTVWGTTQHGAPIPTDLLRSISHAGCNVTVAYTGEGVLCGAAVAIVSPGNAGMYSLIAGVLPGLGDAGVGFALKQHQRAWALARGIDTMTWTFDPLVSRNARFNLTKLGAHAEEYLEDFYGPMADEINANDESDRLAAIWPLASPEAVACSEGAPLATDLPAFTPDQVRATGPDGHPSTVQAAGSTWCRVPTDIVALRVRDPGEAAAWRTATRTLFTTAFASGLAAHGVTRSGWYRLAIKGQQ</sequence>
<comment type="caution">
    <text evidence="1">The sequence shown here is derived from an EMBL/GenBank/DDBJ whole genome shotgun (WGS) entry which is preliminary data.</text>
</comment>
<name>A0A4R8WJ35_9MICO</name>
<dbReference type="PANTHER" id="PTHR41700:SF1">
    <property type="entry name" value="N-ACETYLTRANSFERASE DOMAIN-CONTAINING PROTEIN"/>
    <property type="match status" value="1"/>
</dbReference>
<accession>A0A4R8WJ35</accession>
<dbReference type="InterPro" id="IPR016181">
    <property type="entry name" value="Acyl_CoA_acyltransferase"/>
</dbReference>
<gene>
    <name evidence="1" type="ORF">E3O32_01185</name>
</gene>
<proteinExistence type="predicted"/>
<keyword evidence="2" id="KW-1185">Reference proteome</keyword>
<dbReference type="EMBL" id="SOFM01000006">
    <property type="protein sequence ID" value="TFC07584.1"/>
    <property type="molecule type" value="Genomic_DNA"/>
</dbReference>
<organism evidence="1 2">
    <name type="scientific">Cryobacterium mannosilyticum</name>
    <dbReference type="NCBI Taxonomy" id="1259190"/>
    <lineage>
        <taxon>Bacteria</taxon>
        <taxon>Bacillati</taxon>
        <taxon>Actinomycetota</taxon>
        <taxon>Actinomycetes</taxon>
        <taxon>Micrococcales</taxon>
        <taxon>Microbacteriaceae</taxon>
        <taxon>Cryobacterium</taxon>
    </lineage>
</organism>
<protein>
    <recommendedName>
        <fullName evidence="3">GNAT family N-acetyltransferase</fullName>
    </recommendedName>
</protein>
<dbReference type="RefSeq" id="WP_134506194.1">
    <property type="nucleotide sequence ID" value="NZ_SOFM01000006.1"/>
</dbReference>
<dbReference type="AlphaFoldDB" id="A0A4R8WJ35"/>
<reference evidence="1 2" key="1">
    <citation type="submission" date="2019-03" db="EMBL/GenBank/DDBJ databases">
        <title>Genomics of glacier-inhabiting Cryobacterium strains.</title>
        <authorList>
            <person name="Liu Q."/>
            <person name="Xin Y.-H."/>
        </authorList>
    </citation>
    <scope>NUCLEOTIDE SEQUENCE [LARGE SCALE GENOMIC DNA]</scope>
    <source>
        <strain evidence="1 2">RHLT2-21</strain>
    </source>
</reference>
<evidence type="ECO:0008006" key="3">
    <source>
        <dbReference type="Google" id="ProtNLM"/>
    </source>
</evidence>
<evidence type="ECO:0000313" key="1">
    <source>
        <dbReference type="EMBL" id="TFC07584.1"/>
    </source>
</evidence>
<dbReference type="SUPFAM" id="SSF55729">
    <property type="entry name" value="Acyl-CoA N-acyltransferases (Nat)"/>
    <property type="match status" value="1"/>
</dbReference>
<evidence type="ECO:0000313" key="2">
    <source>
        <dbReference type="Proteomes" id="UP000297643"/>
    </source>
</evidence>
<dbReference type="InterPro" id="IPR038764">
    <property type="entry name" value="GNAT_N_AcTrfase_prd"/>
</dbReference>
<dbReference type="PANTHER" id="PTHR41700">
    <property type="entry name" value="GCN5-RELATED N-ACETYLTRANSFERASE"/>
    <property type="match status" value="1"/>
</dbReference>
<dbReference type="Proteomes" id="UP000297643">
    <property type="component" value="Unassembled WGS sequence"/>
</dbReference>